<feature type="chain" id="PRO_5037708606" evidence="5">
    <location>
        <begin position="19"/>
        <end position="591"/>
    </location>
</feature>
<dbReference type="InterPro" id="IPR002884">
    <property type="entry name" value="P_dom"/>
</dbReference>
<name>A0A972FMK2_9FLAO</name>
<keyword evidence="4" id="KW-1015">Disulfide bond</keyword>
<dbReference type="InterPro" id="IPR000859">
    <property type="entry name" value="CUB_dom"/>
</dbReference>
<dbReference type="SUPFAM" id="SSF49785">
    <property type="entry name" value="Galactose-binding domain-like"/>
    <property type="match status" value="1"/>
</dbReference>
<dbReference type="InterPro" id="IPR035986">
    <property type="entry name" value="PKD_dom_sf"/>
</dbReference>
<dbReference type="Pfam" id="PF00431">
    <property type="entry name" value="CUB"/>
    <property type="match status" value="1"/>
</dbReference>
<evidence type="ECO:0000313" key="9">
    <source>
        <dbReference type="EMBL" id="NMH28786.1"/>
    </source>
</evidence>
<comment type="caution">
    <text evidence="9">The sequence shown here is derived from an EMBL/GenBank/DDBJ whole genome shotgun (WGS) entry which is preliminary data.</text>
</comment>
<reference evidence="9" key="1">
    <citation type="submission" date="2020-02" db="EMBL/GenBank/DDBJ databases">
        <title>Flavobacterium sp. genome.</title>
        <authorList>
            <person name="Jung H.S."/>
            <person name="Baek J.H."/>
            <person name="Jeon C.O."/>
        </authorList>
    </citation>
    <scope>NUCLEOTIDE SEQUENCE</scope>
    <source>
        <strain evidence="9">SE-s28</strain>
    </source>
</reference>
<keyword evidence="10" id="KW-1185">Reference proteome</keyword>
<keyword evidence="1" id="KW-0645">Protease</keyword>
<dbReference type="Gene3D" id="2.60.40.10">
    <property type="entry name" value="Immunoglobulins"/>
    <property type="match status" value="1"/>
</dbReference>
<dbReference type="SUPFAM" id="SSF49299">
    <property type="entry name" value="PKD domain"/>
    <property type="match status" value="1"/>
</dbReference>
<proteinExistence type="predicted"/>
<dbReference type="RefSeq" id="WP_169527898.1">
    <property type="nucleotide sequence ID" value="NZ_JAAMPU010000107.1"/>
</dbReference>
<dbReference type="GO" id="GO:0006508">
    <property type="term" value="P:proteolysis"/>
    <property type="evidence" value="ECO:0007669"/>
    <property type="project" value="UniProtKB-KW"/>
</dbReference>
<keyword evidence="2 5" id="KW-0732">Signal</keyword>
<keyword evidence="3" id="KW-0378">Hydrolase</keyword>
<dbReference type="PROSITE" id="PS51829">
    <property type="entry name" value="P_HOMO_B"/>
    <property type="match status" value="1"/>
</dbReference>
<dbReference type="InterPro" id="IPR008979">
    <property type="entry name" value="Galactose-bd-like_sf"/>
</dbReference>
<dbReference type="InterPro" id="IPR026444">
    <property type="entry name" value="Secre_tail"/>
</dbReference>
<evidence type="ECO:0000259" key="8">
    <source>
        <dbReference type="PROSITE" id="PS51829"/>
    </source>
</evidence>
<evidence type="ECO:0000256" key="3">
    <source>
        <dbReference type="ARBA" id="ARBA00022801"/>
    </source>
</evidence>
<dbReference type="CDD" id="cd00146">
    <property type="entry name" value="PKD"/>
    <property type="match status" value="1"/>
</dbReference>
<dbReference type="Gene3D" id="2.60.120.290">
    <property type="entry name" value="Spermadhesin, CUB domain"/>
    <property type="match status" value="1"/>
</dbReference>
<dbReference type="SMART" id="SM00042">
    <property type="entry name" value="CUB"/>
    <property type="match status" value="1"/>
</dbReference>
<accession>A0A972FMK2</accession>
<dbReference type="Gene3D" id="2.60.120.260">
    <property type="entry name" value="Galactose-binding domain-like"/>
    <property type="match status" value="1"/>
</dbReference>
<dbReference type="InterPro" id="IPR022409">
    <property type="entry name" value="PKD/Chitinase_dom"/>
</dbReference>
<dbReference type="Pfam" id="PF18911">
    <property type="entry name" value="PKD_4"/>
    <property type="match status" value="1"/>
</dbReference>
<gene>
    <name evidence="9" type="ORF">G6047_12145</name>
</gene>
<dbReference type="Proteomes" id="UP000712080">
    <property type="component" value="Unassembled WGS sequence"/>
</dbReference>
<dbReference type="InterPro" id="IPR013783">
    <property type="entry name" value="Ig-like_fold"/>
</dbReference>
<dbReference type="Pfam" id="PF18962">
    <property type="entry name" value="Por_Secre_tail"/>
    <property type="match status" value="1"/>
</dbReference>
<dbReference type="InterPro" id="IPR035914">
    <property type="entry name" value="Sperma_CUB_dom_sf"/>
</dbReference>
<feature type="domain" description="CUB" evidence="6">
    <location>
        <begin position="24"/>
        <end position="138"/>
    </location>
</feature>
<dbReference type="InterPro" id="IPR000601">
    <property type="entry name" value="PKD_dom"/>
</dbReference>
<dbReference type="PROSITE" id="PS01180">
    <property type="entry name" value="CUB"/>
    <property type="match status" value="1"/>
</dbReference>
<dbReference type="PROSITE" id="PS50093">
    <property type="entry name" value="PKD"/>
    <property type="match status" value="1"/>
</dbReference>
<sequence>MKKILLGFLFLASLHSIGQNFNMNNGSSTTCDGLFYDSGGPDGNYNLNQNLTKTFYPSLAGSSVKVSFSSFSLEDQADILFVYDGGSVTAPLIGGFTGETLPPVLKASATNTSGALTFRFLSDGQTTMGGWEASVLCVTPCQSIESVLVSTVPEADPADGLIKICPGTTVQFNGDAVFANSGAGATYVWTIGDLEIEGQNITHTFETGGAYMIGLRVTDASGCINTNSLNRVVQTSFEPAVLIATDLNEDNSLWMEAQTSSASFTYDCTPSVPGVTFLPDGSGASYQSTIYVNCYDPGQTLSNPDQLLGICLNMEHSYLGDLTIRLVSPNGLDVVLKSYPGGGNTWLGIPVDDQDNPFEPGTGSEYCFSMDAATTLVDAPTYIPYFGSSGVSVVPGTYLSEGSFSSLVGTPLNGTWTILITDNLAIDNGFIFDWTLEFAPELLPDDLAFETQIMERGWLPDPSIIEQYDTIAIVGSPEAGEECFTYFVTDNFGCTYYYEQCVELEALGIANITGEDEIQLFPSPANDNFKIAGIDRFDPSSTKITITDASGKRLKAYDKAQTYDVSDLQSGIYFITVTDASGHIVKRLIKN</sequence>
<evidence type="ECO:0000313" key="10">
    <source>
        <dbReference type="Proteomes" id="UP000712080"/>
    </source>
</evidence>
<organism evidence="9 10">
    <name type="scientific">Flavobacterium silvaticum</name>
    <dbReference type="NCBI Taxonomy" id="1852020"/>
    <lineage>
        <taxon>Bacteria</taxon>
        <taxon>Pseudomonadati</taxon>
        <taxon>Bacteroidota</taxon>
        <taxon>Flavobacteriia</taxon>
        <taxon>Flavobacteriales</taxon>
        <taxon>Flavobacteriaceae</taxon>
        <taxon>Flavobacterium</taxon>
    </lineage>
</organism>
<evidence type="ECO:0000256" key="1">
    <source>
        <dbReference type="ARBA" id="ARBA00022670"/>
    </source>
</evidence>
<feature type="domain" description="P/Homo B" evidence="8">
    <location>
        <begin position="255"/>
        <end position="444"/>
    </location>
</feature>
<dbReference type="AlphaFoldDB" id="A0A972FMK2"/>
<dbReference type="NCBIfam" id="TIGR04183">
    <property type="entry name" value="Por_Secre_tail"/>
    <property type="match status" value="1"/>
</dbReference>
<dbReference type="EMBL" id="JAAMPU010000107">
    <property type="protein sequence ID" value="NMH28786.1"/>
    <property type="molecule type" value="Genomic_DNA"/>
</dbReference>
<feature type="signal peptide" evidence="5">
    <location>
        <begin position="1"/>
        <end position="18"/>
    </location>
</feature>
<dbReference type="SMART" id="SM00089">
    <property type="entry name" value="PKD"/>
    <property type="match status" value="1"/>
</dbReference>
<feature type="domain" description="PKD" evidence="7">
    <location>
        <begin position="180"/>
        <end position="234"/>
    </location>
</feature>
<evidence type="ECO:0000256" key="2">
    <source>
        <dbReference type="ARBA" id="ARBA00022729"/>
    </source>
</evidence>
<evidence type="ECO:0000259" key="6">
    <source>
        <dbReference type="PROSITE" id="PS01180"/>
    </source>
</evidence>
<protein>
    <submittedName>
        <fullName evidence="9">T9SS type A sorting domain-containing protein</fullName>
    </submittedName>
</protein>
<dbReference type="SUPFAM" id="SSF49854">
    <property type="entry name" value="Spermadhesin, CUB domain"/>
    <property type="match status" value="1"/>
</dbReference>
<evidence type="ECO:0000256" key="5">
    <source>
        <dbReference type="SAM" id="SignalP"/>
    </source>
</evidence>
<evidence type="ECO:0000259" key="7">
    <source>
        <dbReference type="PROSITE" id="PS50093"/>
    </source>
</evidence>
<dbReference type="GO" id="GO:0004252">
    <property type="term" value="F:serine-type endopeptidase activity"/>
    <property type="evidence" value="ECO:0007669"/>
    <property type="project" value="InterPro"/>
</dbReference>
<evidence type="ECO:0000256" key="4">
    <source>
        <dbReference type="ARBA" id="ARBA00023157"/>
    </source>
</evidence>